<evidence type="ECO:0000256" key="9">
    <source>
        <dbReference type="SAM" id="MobiDB-lite"/>
    </source>
</evidence>
<dbReference type="Gene3D" id="2.40.30.10">
    <property type="entry name" value="Translation factors"/>
    <property type="match status" value="1"/>
</dbReference>
<dbReference type="PANTHER" id="PTHR43261">
    <property type="entry name" value="TRANSLATION ELONGATION FACTOR G-RELATED"/>
    <property type="match status" value="1"/>
</dbReference>
<dbReference type="OrthoDB" id="9760518at2"/>
<dbReference type="GO" id="GO:0003924">
    <property type="term" value="F:GTPase activity"/>
    <property type="evidence" value="ECO:0007669"/>
    <property type="project" value="InterPro"/>
</dbReference>
<dbReference type="PROSITE" id="PS51722">
    <property type="entry name" value="G_TR_2"/>
    <property type="match status" value="1"/>
</dbReference>
<dbReference type="GO" id="GO:0032790">
    <property type="term" value="P:ribosome disassembly"/>
    <property type="evidence" value="ECO:0007669"/>
    <property type="project" value="TreeGrafter"/>
</dbReference>
<dbReference type="GO" id="GO:0003746">
    <property type="term" value="F:translation elongation factor activity"/>
    <property type="evidence" value="ECO:0007669"/>
    <property type="project" value="UniProtKB-UniRule"/>
</dbReference>
<dbReference type="CDD" id="cd03713">
    <property type="entry name" value="EFG_mtEFG_C"/>
    <property type="match status" value="1"/>
</dbReference>
<dbReference type="FunFam" id="3.30.230.10:FF:000003">
    <property type="entry name" value="Elongation factor G"/>
    <property type="match status" value="1"/>
</dbReference>
<comment type="similarity">
    <text evidence="1">Belongs to the TRAFAC class translation factor GTPase superfamily. Classic translation factor GTPase family. EF-G/EF-2 subfamily.</text>
</comment>
<evidence type="ECO:0000256" key="2">
    <source>
        <dbReference type="ARBA" id="ARBA00017872"/>
    </source>
</evidence>
<dbReference type="Pfam" id="PF03764">
    <property type="entry name" value="EFG_IV"/>
    <property type="match status" value="1"/>
</dbReference>
<dbReference type="Gene3D" id="3.30.70.870">
    <property type="entry name" value="Elongation Factor G (Translational Gtpase), domain 3"/>
    <property type="match status" value="1"/>
</dbReference>
<evidence type="ECO:0000259" key="10">
    <source>
        <dbReference type="PROSITE" id="PS51722"/>
    </source>
</evidence>
<dbReference type="InterPro" id="IPR009000">
    <property type="entry name" value="Transl_B-barrel_sf"/>
</dbReference>
<keyword evidence="4 11" id="KW-0251">Elongation factor</keyword>
<dbReference type="InterPro" id="IPR000795">
    <property type="entry name" value="T_Tr_GTP-bd_dom"/>
</dbReference>
<evidence type="ECO:0000256" key="4">
    <source>
        <dbReference type="ARBA" id="ARBA00022768"/>
    </source>
</evidence>
<dbReference type="EMBL" id="CP021255">
    <property type="protein sequence ID" value="AVD70408.1"/>
    <property type="molecule type" value="Genomic_DNA"/>
</dbReference>
<dbReference type="SMART" id="SM00838">
    <property type="entry name" value="EFG_C"/>
    <property type="match status" value="1"/>
</dbReference>
<organism evidence="11 12">
    <name type="scientific">Desulfobulbus oralis</name>
    <dbReference type="NCBI Taxonomy" id="1986146"/>
    <lineage>
        <taxon>Bacteria</taxon>
        <taxon>Pseudomonadati</taxon>
        <taxon>Thermodesulfobacteriota</taxon>
        <taxon>Desulfobulbia</taxon>
        <taxon>Desulfobulbales</taxon>
        <taxon>Desulfobulbaceae</taxon>
        <taxon>Desulfobulbus</taxon>
    </lineage>
</organism>
<dbReference type="FunFam" id="3.30.70.240:FF:000001">
    <property type="entry name" value="Elongation factor G"/>
    <property type="match status" value="1"/>
</dbReference>
<dbReference type="InterPro" id="IPR047872">
    <property type="entry name" value="EFG_IV"/>
</dbReference>
<dbReference type="NCBIfam" id="NF009381">
    <property type="entry name" value="PRK12740.1-5"/>
    <property type="match status" value="1"/>
</dbReference>
<dbReference type="NCBIfam" id="TIGR00484">
    <property type="entry name" value="EF-G"/>
    <property type="match status" value="1"/>
</dbReference>
<protein>
    <recommendedName>
        <fullName evidence="2 8">Elongation factor G</fullName>
    </recommendedName>
</protein>
<dbReference type="InterPro" id="IPR027417">
    <property type="entry name" value="P-loop_NTPase"/>
</dbReference>
<keyword evidence="12" id="KW-1185">Reference proteome</keyword>
<dbReference type="Gene3D" id="3.30.230.10">
    <property type="match status" value="1"/>
</dbReference>
<comment type="function">
    <text evidence="7">Catalyzes the GTP-dependent ribosomal translocation step during translation elongation. During this step, the ribosome changes from the pre-translocational (PRE) to the post-translocational (POST) state as the newly formed A-site-bound peptidyl-tRNA and P-site-bound deacylated tRNA move to the P and E sites, respectively. Catalyzes the coordinated movement of the two tRNA molecules, the mRNA and conformational changes in the ribosome.</text>
</comment>
<dbReference type="Gene3D" id="3.40.50.300">
    <property type="entry name" value="P-loop containing nucleotide triphosphate hydrolases"/>
    <property type="match status" value="1"/>
</dbReference>
<evidence type="ECO:0000256" key="8">
    <source>
        <dbReference type="NCBIfam" id="TIGR00484"/>
    </source>
</evidence>
<dbReference type="Gene3D" id="3.30.70.240">
    <property type="match status" value="1"/>
</dbReference>
<dbReference type="InterPro" id="IPR041095">
    <property type="entry name" value="EFG_II"/>
</dbReference>
<keyword evidence="6" id="KW-0342">GTP-binding</keyword>
<evidence type="ECO:0000256" key="3">
    <source>
        <dbReference type="ARBA" id="ARBA00022741"/>
    </source>
</evidence>
<dbReference type="SUPFAM" id="SSF54980">
    <property type="entry name" value="EF-G C-terminal domain-like"/>
    <property type="match status" value="2"/>
</dbReference>
<dbReference type="NCBIfam" id="NF009379">
    <property type="entry name" value="PRK12740.1-3"/>
    <property type="match status" value="1"/>
</dbReference>
<gene>
    <name evidence="11" type="ORF">CAY53_02035</name>
</gene>
<dbReference type="Proteomes" id="UP000239867">
    <property type="component" value="Chromosome"/>
</dbReference>
<dbReference type="SUPFAM" id="SSF52540">
    <property type="entry name" value="P-loop containing nucleoside triphosphate hydrolases"/>
    <property type="match status" value="1"/>
</dbReference>
<dbReference type="SUPFAM" id="SSF54211">
    <property type="entry name" value="Ribosomal protein S5 domain 2-like"/>
    <property type="match status" value="1"/>
</dbReference>
<dbReference type="InterPro" id="IPR014721">
    <property type="entry name" value="Ribsml_uS5_D2-typ_fold_subgr"/>
</dbReference>
<dbReference type="InterPro" id="IPR004540">
    <property type="entry name" value="Transl_elong_EFG/EF2"/>
</dbReference>
<reference evidence="11 12" key="1">
    <citation type="journal article" date="2018" name="MBio">
        <title>Insights into the evolution of host association through the isolation and characterization of a novel human periodontal pathobiont, Desulfobulbus oralis.</title>
        <authorList>
            <person name="Cross K.L."/>
            <person name="Chirania P."/>
            <person name="Xiong W."/>
            <person name="Beall C.J."/>
            <person name="Elkins J.G."/>
            <person name="Giannone R.J."/>
            <person name="Griffen A.L."/>
            <person name="Guss A.M."/>
            <person name="Hettich R.L."/>
            <person name="Joshi S.S."/>
            <person name="Mokrzan E.M."/>
            <person name="Martin R.K."/>
            <person name="Zhulin I.B."/>
            <person name="Leys E.J."/>
            <person name="Podar M."/>
        </authorList>
    </citation>
    <scope>NUCLEOTIDE SEQUENCE [LARGE SCALE GENOMIC DNA]</scope>
    <source>
        <strain evidence="11 12">ORNL</strain>
    </source>
</reference>
<dbReference type="NCBIfam" id="TIGR00231">
    <property type="entry name" value="small_GTP"/>
    <property type="match status" value="1"/>
</dbReference>
<dbReference type="Pfam" id="PF00679">
    <property type="entry name" value="EFG_C"/>
    <property type="match status" value="1"/>
</dbReference>
<dbReference type="Pfam" id="PF22042">
    <property type="entry name" value="EF-G_D2"/>
    <property type="match status" value="1"/>
</dbReference>
<dbReference type="PRINTS" id="PR00315">
    <property type="entry name" value="ELONGATNFCT"/>
</dbReference>
<dbReference type="SUPFAM" id="SSF50447">
    <property type="entry name" value="Translation proteins"/>
    <property type="match status" value="1"/>
</dbReference>
<keyword evidence="5" id="KW-0648">Protein biosynthesis</keyword>
<keyword evidence="3" id="KW-0547">Nucleotide-binding</keyword>
<accession>A0A2L1GL77</accession>
<dbReference type="InterPro" id="IPR005517">
    <property type="entry name" value="Transl_elong_EFG/EF2_IV"/>
</dbReference>
<name>A0A2L1GL77_9BACT</name>
<evidence type="ECO:0000313" key="12">
    <source>
        <dbReference type="Proteomes" id="UP000239867"/>
    </source>
</evidence>
<dbReference type="Pfam" id="PF00009">
    <property type="entry name" value="GTP_EFTU"/>
    <property type="match status" value="1"/>
</dbReference>
<proteinExistence type="inferred from homology"/>
<dbReference type="InterPro" id="IPR053905">
    <property type="entry name" value="EF-G-like_DII"/>
</dbReference>
<dbReference type="NCBIfam" id="NF009891">
    <property type="entry name" value="PRK13351.1-1"/>
    <property type="match status" value="1"/>
</dbReference>
<evidence type="ECO:0000256" key="7">
    <source>
        <dbReference type="ARBA" id="ARBA00024731"/>
    </source>
</evidence>
<dbReference type="Pfam" id="PF14492">
    <property type="entry name" value="EFG_III"/>
    <property type="match status" value="1"/>
</dbReference>
<dbReference type="CDD" id="cd01434">
    <property type="entry name" value="EFG_mtEFG1_IV"/>
    <property type="match status" value="1"/>
</dbReference>
<dbReference type="InterPro" id="IPR000640">
    <property type="entry name" value="EFG_V-like"/>
</dbReference>
<sequence length="690" mass="74326">MQDVQQIRNIVILGHGNSGKTTLAEALLFTGGAIKRQGRVDDGNSSMDFEPEEAKRHISISTAFAQIGWKKHEIFLADTPGDDNFVNETRFAAQVADAAILTVGAVTGVRSQTEKFIDLILDNKLPSLICVCKMDKERADFQKTLAGLREKAGLSPVVLYLPIGAEDKFRGVVDIVAGKALLFGENGTLSETGIPADLAAEAARLREVLMEHVAETDDALIEKFLEEGALSDEELMGGLKAAIRTAAIAPVCPCAALANKGMAPILDTLVGLLPSPAELPARAGIDPKNGEVIERTGQADAPFSAQVFKTMADPFAGRLTIFRVFSGTLKGDSFYNASKDETERFGQLFVMCGKEQRPVAAAVPGMIVAVAKLKSTATGDTLAEMANPIVYPALEPLPAVIAYAVSTKKGEEDKLFSSISRLLDEDLTLKLNREPQTRQTLLSGVGQVHLEVTGEKIKRKFGVELELELPKVPYRETIRGRSTVQGKHKKQSGGRGQFGDCTIEMEPLERGGHFEFVDKIVGGVIPQQYRPAVEKGILEAMEKGVIAGYPFVDVRINLIDGSAHTVDSSEIAFKIAGSLAFKKGVLEAQPVLLEPIMNVEVRVPKDCVGDVMGDLNSRRGRVLGMDSTARAEVINAQVPQAEILQYALDLTSMTGGRGAFTVAFDHYEEVPSHIAEKIIAAYQDPEGSTD</sequence>
<dbReference type="AlphaFoldDB" id="A0A2L1GL77"/>
<dbReference type="CDD" id="cd04170">
    <property type="entry name" value="EF-G_bact"/>
    <property type="match status" value="1"/>
</dbReference>
<feature type="domain" description="Tr-type G" evidence="10">
    <location>
        <begin position="5"/>
        <end position="277"/>
    </location>
</feature>
<dbReference type="PANTHER" id="PTHR43261:SF7">
    <property type="entry name" value="ELONGATION FACTOR G-LIKE PROTEIN"/>
    <property type="match status" value="1"/>
</dbReference>
<feature type="region of interest" description="Disordered" evidence="9">
    <location>
        <begin position="481"/>
        <end position="500"/>
    </location>
</feature>
<dbReference type="InterPro" id="IPR020568">
    <property type="entry name" value="Ribosomal_Su5_D2-typ_SF"/>
</dbReference>
<evidence type="ECO:0000256" key="6">
    <source>
        <dbReference type="ARBA" id="ARBA00023134"/>
    </source>
</evidence>
<dbReference type="RefSeq" id="WP_104935719.1">
    <property type="nucleotide sequence ID" value="NZ_CP021255.1"/>
</dbReference>
<dbReference type="InterPro" id="IPR035649">
    <property type="entry name" value="EFG_V"/>
</dbReference>
<evidence type="ECO:0000256" key="5">
    <source>
        <dbReference type="ARBA" id="ARBA00022917"/>
    </source>
</evidence>
<dbReference type="GO" id="GO:0005525">
    <property type="term" value="F:GTP binding"/>
    <property type="evidence" value="ECO:0007669"/>
    <property type="project" value="UniProtKB-UniRule"/>
</dbReference>
<dbReference type="SMART" id="SM00889">
    <property type="entry name" value="EFG_IV"/>
    <property type="match status" value="1"/>
</dbReference>
<evidence type="ECO:0000313" key="11">
    <source>
        <dbReference type="EMBL" id="AVD70408.1"/>
    </source>
</evidence>
<dbReference type="InterPro" id="IPR035647">
    <property type="entry name" value="EFG_III/V"/>
</dbReference>
<dbReference type="KEGG" id="deo:CAY53_02035"/>
<dbReference type="CDD" id="cd04088">
    <property type="entry name" value="EFG_mtEFG_II"/>
    <property type="match status" value="1"/>
</dbReference>
<dbReference type="InterPro" id="IPR005225">
    <property type="entry name" value="Small_GTP-bd"/>
</dbReference>
<evidence type="ECO:0000256" key="1">
    <source>
        <dbReference type="ARBA" id="ARBA00005870"/>
    </source>
</evidence>